<feature type="region of interest" description="Disordered" evidence="1">
    <location>
        <begin position="1"/>
        <end position="39"/>
    </location>
</feature>
<sequence>MTKETRTPTTHQPIQWKWGAGTADVTAHPPASPSTNDDLARLGNNLAVATDTSNSQISPVYDSLALMLSSKPQWLQPTIPQPIKPAVNESIATEATSMFFVGATFNSREDLREAVRKFAHKKPFSVTSIANRFSCSRCAKAPC</sequence>
<comment type="caution">
    <text evidence="2">The sequence shown here is derived from an EMBL/GenBank/DDBJ whole genome shotgun (WGS) entry which is preliminary data.</text>
</comment>
<keyword evidence="3" id="KW-1185">Reference proteome</keyword>
<organism evidence="2 3">
    <name type="scientific">Nitzschia inconspicua</name>
    <dbReference type="NCBI Taxonomy" id="303405"/>
    <lineage>
        <taxon>Eukaryota</taxon>
        <taxon>Sar</taxon>
        <taxon>Stramenopiles</taxon>
        <taxon>Ochrophyta</taxon>
        <taxon>Bacillariophyta</taxon>
        <taxon>Bacillariophyceae</taxon>
        <taxon>Bacillariophycidae</taxon>
        <taxon>Bacillariales</taxon>
        <taxon>Bacillariaceae</taxon>
        <taxon>Nitzschia</taxon>
    </lineage>
</organism>
<reference evidence="2" key="2">
    <citation type="submission" date="2021-04" db="EMBL/GenBank/DDBJ databases">
        <authorList>
            <person name="Podell S."/>
        </authorList>
    </citation>
    <scope>NUCLEOTIDE SEQUENCE</scope>
    <source>
        <strain evidence="2">Hildebrandi</strain>
    </source>
</reference>
<evidence type="ECO:0000313" key="3">
    <source>
        <dbReference type="Proteomes" id="UP000693970"/>
    </source>
</evidence>
<dbReference type="AlphaFoldDB" id="A0A9K3LBT0"/>
<dbReference type="Proteomes" id="UP000693970">
    <property type="component" value="Unassembled WGS sequence"/>
</dbReference>
<protein>
    <submittedName>
        <fullName evidence="2">Uncharacterized protein</fullName>
    </submittedName>
</protein>
<accession>A0A9K3LBT0</accession>
<evidence type="ECO:0000256" key="1">
    <source>
        <dbReference type="SAM" id="MobiDB-lite"/>
    </source>
</evidence>
<gene>
    <name evidence="2" type="ORF">IV203_015212</name>
</gene>
<evidence type="ECO:0000313" key="2">
    <source>
        <dbReference type="EMBL" id="KAG7358623.1"/>
    </source>
</evidence>
<reference evidence="2" key="1">
    <citation type="journal article" date="2021" name="Sci. Rep.">
        <title>Diploid genomic architecture of Nitzschia inconspicua, an elite biomass production diatom.</title>
        <authorList>
            <person name="Oliver A."/>
            <person name="Podell S."/>
            <person name="Pinowska A."/>
            <person name="Traller J.C."/>
            <person name="Smith S.R."/>
            <person name="McClure R."/>
            <person name="Beliaev A."/>
            <person name="Bohutskyi P."/>
            <person name="Hill E.A."/>
            <person name="Rabines A."/>
            <person name="Zheng H."/>
            <person name="Allen L.Z."/>
            <person name="Kuo A."/>
            <person name="Grigoriev I.V."/>
            <person name="Allen A.E."/>
            <person name="Hazlebeck D."/>
            <person name="Allen E.E."/>
        </authorList>
    </citation>
    <scope>NUCLEOTIDE SEQUENCE</scope>
    <source>
        <strain evidence="2">Hildebrandi</strain>
    </source>
</reference>
<dbReference type="EMBL" id="JAGRRH010000014">
    <property type="protein sequence ID" value="KAG7358623.1"/>
    <property type="molecule type" value="Genomic_DNA"/>
</dbReference>
<name>A0A9K3LBT0_9STRA</name>
<proteinExistence type="predicted"/>